<feature type="region of interest" description="Disordered" evidence="1">
    <location>
        <begin position="47"/>
        <end position="75"/>
    </location>
</feature>
<accession>A0A6N9PYE8</accession>
<comment type="caution">
    <text evidence="2">The sequence shown here is derived from an EMBL/GenBank/DDBJ whole genome shotgun (WGS) entry which is preliminary data.</text>
</comment>
<dbReference type="AlphaFoldDB" id="A0A6N9PYE8"/>
<dbReference type="Proteomes" id="UP000448943">
    <property type="component" value="Unassembled WGS sequence"/>
</dbReference>
<dbReference type="RefSeq" id="WP_160643772.1">
    <property type="nucleotide sequence ID" value="NZ_SIJB01000004.1"/>
</dbReference>
<sequence>MKSYILKNQIRFVGKSWEIRSHLNSLLKQSKYKHMTLVDYLNSITPGSQHSKLPEQHSKPLEKNKDHRVIPFPSI</sequence>
<evidence type="ECO:0000256" key="1">
    <source>
        <dbReference type="SAM" id="MobiDB-lite"/>
    </source>
</evidence>
<dbReference type="Pfam" id="PF13072">
    <property type="entry name" value="MciZ"/>
    <property type="match status" value="1"/>
</dbReference>
<reference evidence="2 3" key="1">
    <citation type="submission" date="2019-01" db="EMBL/GenBank/DDBJ databases">
        <title>Chengkuizengella sp. nov., isolated from deep-sea sediment of East Pacific Ocean.</title>
        <authorList>
            <person name="Yang J."/>
            <person name="Lai Q."/>
            <person name="Shao Z."/>
        </authorList>
    </citation>
    <scope>NUCLEOTIDE SEQUENCE [LARGE SCALE GENOMIC DNA]</scope>
    <source>
        <strain evidence="2 3">YPA3-1-1</strain>
    </source>
</reference>
<name>A0A6N9PYE8_9BACL</name>
<protein>
    <submittedName>
        <fullName evidence="2">Z-ring formation inhibitor MciZ</fullName>
    </submittedName>
</protein>
<organism evidence="2 3">
    <name type="scientific">Chengkuizengella marina</name>
    <dbReference type="NCBI Taxonomy" id="2507566"/>
    <lineage>
        <taxon>Bacteria</taxon>
        <taxon>Bacillati</taxon>
        <taxon>Bacillota</taxon>
        <taxon>Bacilli</taxon>
        <taxon>Bacillales</taxon>
        <taxon>Paenibacillaceae</taxon>
        <taxon>Chengkuizengella</taxon>
    </lineage>
</organism>
<feature type="compositionally biased region" description="Basic and acidic residues" evidence="1">
    <location>
        <begin position="52"/>
        <end position="69"/>
    </location>
</feature>
<evidence type="ECO:0000313" key="2">
    <source>
        <dbReference type="EMBL" id="NBI27645.1"/>
    </source>
</evidence>
<dbReference type="EMBL" id="SIJB01000004">
    <property type="protein sequence ID" value="NBI27645.1"/>
    <property type="molecule type" value="Genomic_DNA"/>
</dbReference>
<dbReference type="OrthoDB" id="2990038at2"/>
<keyword evidence="3" id="KW-1185">Reference proteome</keyword>
<evidence type="ECO:0000313" key="3">
    <source>
        <dbReference type="Proteomes" id="UP000448943"/>
    </source>
</evidence>
<dbReference type="InterPro" id="IPR025177">
    <property type="entry name" value="MciZ"/>
</dbReference>
<proteinExistence type="predicted"/>
<gene>
    <name evidence="2" type="primary">mciZ</name>
    <name evidence="2" type="ORF">ERL59_01500</name>
</gene>